<evidence type="ECO:0000256" key="4">
    <source>
        <dbReference type="ARBA" id="ARBA00022475"/>
    </source>
</evidence>
<keyword evidence="6 12" id="KW-0812">Transmembrane</keyword>
<evidence type="ECO:0000256" key="3">
    <source>
        <dbReference type="ARBA" id="ARBA00022448"/>
    </source>
</evidence>
<sequence length="499" mass="56163">MPNDPNDDNERGLLLHFRNWLSLAGLIVVGGSFFAFLLLIGFDLVTGGSNPYVGILSYIVAPLFFGFGSLLTFVGWLWHWRKRRGQGVTLRFDLSKLKDRRIFGAFIGAAMVFMFATSMGSYQTYTYTSSNQFCGVLCHSVMEPEFVAYDDDIHSHLNCVDCHVGEGAKGAFKAKWHGIYKVYSLAFNKYPTPLRADPHYLPSTQESCNKCHEDGPDFKDVAKTYHHYLSDDENTPFSVTLRLKLGPEKNALGETNGIHWHAKEENKIEFTTAQENPDVIPWIKVSKEDGSVTEYTFTPDEDAEDLPDLNLVSDVQTMDCIDCHSRPAHGFKKPNDLVDRALHHGHLSMELPELKYVVARALDPTYESREEAKTSITKTLREELKGPAPAIEQAIAIVHDFYAKNIFPEMKADWRAYPDHIGHKDTLGCFRCHDDKHTTFDGSKTLSAKNCHTCHDVISQGDPENMTFATSQETEFDHPDGSYLGFTCAECHTGGLQLE</sequence>
<feature type="transmembrane region" description="Helical" evidence="12">
    <location>
        <begin position="101"/>
        <end position="122"/>
    </location>
</feature>
<dbReference type="EMBL" id="JACYFG010000036">
    <property type="protein sequence ID" value="MBD5780364.1"/>
    <property type="molecule type" value="Genomic_DNA"/>
</dbReference>
<dbReference type="RefSeq" id="WP_191617470.1">
    <property type="nucleotide sequence ID" value="NZ_JACYFG010000036.1"/>
</dbReference>
<keyword evidence="10" id="KW-0408">Iron</keyword>
<gene>
    <name evidence="14" type="ORF">IEN85_12760</name>
</gene>
<reference evidence="14" key="1">
    <citation type="submission" date="2020-09" db="EMBL/GenBank/DDBJ databases">
        <title>Pelagicoccus enzymogenes sp. nov. with an EPS production, isolated from marine sediment.</title>
        <authorList>
            <person name="Feng X."/>
        </authorList>
    </citation>
    <scope>NUCLEOTIDE SEQUENCE</scope>
    <source>
        <strain evidence="14">NFK12</strain>
    </source>
</reference>
<dbReference type="InterPro" id="IPR038266">
    <property type="entry name" value="NapC/NirT_cytc_sf"/>
</dbReference>
<keyword evidence="3" id="KW-0813">Transport</keyword>
<dbReference type="InterPro" id="IPR051174">
    <property type="entry name" value="Cytochrome_c-type_ET"/>
</dbReference>
<keyword evidence="15" id="KW-1185">Reference proteome</keyword>
<keyword evidence="7" id="KW-0479">Metal-binding</keyword>
<evidence type="ECO:0000256" key="5">
    <source>
        <dbReference type="ARBA" id="ARBA00022617"/>
    </source>
</evidence>
<evidence type="ECO:0000259" key="13">
    <source>
        <dbReference type="Pfam" id="PF03264"/>
    </source>
</evidence>
<organism evidence="14 15">
    <name type="scientific">Pelagicoccus enzymogenes</name>
    <dbReference type="NCBI Taxonomy" id="2773457"/>
    <lineage>
        <taxon>Bacteria</taxon>
        <taxon>Pseudomonadati</taxon>
        <taxon>Verrucomicrobiota</taxon>
        <taxon>Opitutia</taxon>
        <taxon>Puniceicoccales</taxon>
        <taxon>Pelagicoccaceae</taxon>
        <taxon>Pelagicoccus</taxon>
    </lineage>
</organism>
<evidence type="ECO:0000256" key="6">
    <source>
        <dbReference type="ARBA" id="ARBA00022692"/>
    </source>
</evidence>
<protein>
    <submittedName>
        <fullName evidence="14">NapC/NirT family cytochrome c</fullName>
    </submittedName>
</protein>
<evidence type="ECO:0000256" key="12">
    <source>
        <dbReference type="SAM" id="Phobius"/>
    </source>
</evidence>
<dbReference type="SUPFAM" id="SSF48695">
    <property type="entry name" value="Multiheme cytochromes"/>
    <property type="match status" value="2"/>
</dbReference>
<dbReference type="Proteomes" id="UP000622317">
    <property type="component" value="Unassembled WGS sequence"/>
</dbReference>
<dbReference type="GO" id="GO:0009061">
    <property type="term" value="P:anaerobic respiration"/>
    <property type="evidence" value="ECO:0007669"/>
    <property type="project" value="TreeGrafter"/>
</dbReference>
<keyword evidence="5" id="KW-0349">Heme</keyword>
<evidence type="ECO:0000256" key="2">
    <source>
        <dbReference type="ARBA" id="ARBA00007395"/>
    </source>
</evidence>
<evidence type="ECO:0000256" key="10">
    <source>
        <dbReference type="ARBA" id="ARBA00023004"/>
    </source>
</evidence>
<comment type="subcellular location">
    <subcellularLocation>
        <location evidence="1">Cell membrane</location>
    </subcellularLocation>
</comment>
<evidence type="ECO:0000256" key="9">
    <source>
        <dbReference type="ARBA" id="ARBA00022989"/>
    </source>
</evidence>
<dbReference type="GO" id="GO:0046872">
    <property type="term" value="F:metal ion binding"/>
    <property type="evidence" value="ECO:0007669"/>
    <property type="project" value="UniProtKB-KW"/>
</dbReference>
<feature type="transmembrane region" description="Helical" evidence="12">
    <location>
        <begin position="20"/>
        <end position="40"/>
    </location>
</feature>
<dbReference type="GO" id="GO:0009055">
    <property type="term" value="F:electron transfer activity"/>
    <property type="evidence" value="ECO:0007669"/>
    <property type="project" value="TreeGrafter"/>
</dbReference>
<keyword evidence="11 12" id="KW-0472">Membrane</keyword>
<comment type="similarity">
    <text evidence="2">Belongs to the NapC/NirT/NrfH family.</text>
</comment>
<evidence type="ECO:0000256" key="8">
    <source>
        <dbReference type="ARBA" id="ARBA00022982"/>
    </source>
</evidence>
<evidence type="ECO:0000256" key="1">
    <source>
        <dbReference type="ARBA" id="ARBA00004236"/>
    </source>
</evidence>
<keyword evidence="4" id="KW-1003">Cell membrane</keyword>
<dbReference type="InterPro" id="IPR005126">
    <property type="entry name" value="NapC/NirT_cyt_c_N"/>
</dbReference>
<dbReference type="GO" id="GO:0005886">
    <property type="term" value="C:plasma membrane"/>
    <property type="evidence" value="ECO:0007669"/>
    <property type="project" value="UniProtKB-SubCell"/>
</dbReference>
<evidence type="ECO:0000256" key="11">
    <source>
        <dbReference type="ARBA" id="ARBA00023136"/>
    </source>
</evidence>
<evidence type="ECO:0000256" key="7">
    <source>
        <dbReference type="ARBA" id="ARBA00022723"/>
    </source>
</evidence>
<dbReference type="AlphaFoldDB" id="A0A927F9K4"/>
<proteinExistence type="inferred from homology"/>
<feature type="domain" description="NapC/NirT cytochrome c N-terminal" evidence="13">
    <location>
        <begin position="104"/>
        <end position="193"/>
    </location>
</feature>
<keyword evidence="9 12" id="KW-1133">Transmembrane helix</keyword>
<evidence type="ECO:0000313" key="14">
    <source>
        <dbReference type="EMBL" id="MBD5780364.1"/>
    </source>
</evidence>
<feature type="transmembrane region" description="Helical" evidence="12">
    <location>
        <begin position="52"/>
        <end position="80"/>
    </location>
</feature>
<name>A0A927F9K4_9BACT</name>
<accession>A0A927F9K4</accession>
<evidence type="ECO:0000313" key="15">
    <source>
        <dbReference type="Proteomes" id="UP000622317"/>
    </source>
</evidence>
<comment type="caution">
    <text evidence="14">The sequence shown here is derived from an EMBL/GenBank/DDBJ whole genome shotgun (WGS) entry which is preliminary data.</text>
</comment>
<dbReference type="Pfam" id="PF03264">
    <property type="entry name" value="Cytochrom_NNT"/>
    <property type="match status" value="1"/>
</dbReference>
<dbReference type="InterPro" id="IPR036280">
    <property type="entry name" value="Multihaem_cyt_sf"/>
</dbReference>
<dbReference type="PANTHER" id="PTHR30333:SF1">
    <property type="entry name" value="CYTOCHROME C-TYPE PROTEIN NAPC"/>
    <property type="match status" value="1"/>
</dbReference>
<keyword evidence="8" id="KW-0249">Electron transport</keyword>
<dbReference type="Gene3D" id="1.10.3820.10">
    <property type="entry name" value="Di-heme elbow motif domain"/>
    <property type="match status" value="1"/>
</dbReference>
<dbReference type="PANTHER" id="PTHR30333">
    <property type="entry name" value="CYTOCHROME C-TYPE PROTEIN"/>
    <property type="match status" value="1"/>
</dbReference>